<evidence type="ECO:0000313" key="1">
    <source>
        <dbReference type="EMBL" id="BAU98730.1"/>
    </source>
</evidence>
<dbReference type="PANTHER" id="PTHR12526:SF635">
    <property type="entry name" value="GLYCOSYL TRANSFERASE GROUP 1"/>
    <property type="match status" value="1"/>
</dbReference>
<dbReference type="RefSeq" id="WP_148664034.1">
    <property type="nucleotide sequence ID" value="NZ_AP017457.1"/>
</dbReference>
<reference evidence="1 2" key="1">
    <citation type="journal article" date="2016" name="Genome Announc.">
        <title>Complete Genome Sequence of Aurantimicrobium minutum Type Strain KNCT, a Planktonic Ultramicrobacterium Isolated from River Water.</title>
        <authorList>
            <person name="Nakai R."/>
            <person name="Fujisawa T."/>
            <person name="Nakamura Y."/>
            <person name="Nishide H."/>
            <person name="Uchiyama I."/>
            <person name="Baba T."/>
            <person name="Toyoda A."/>
            <person name="Fujiyama A."/>
            <person name="Naganuma T."/>
            <person name="Niki H."/>
        </authorList>
    </citation>
    <scope>NUCLEOTIDE SEQUENCE [LARGE SCALE GENOMIC DNA]</scope>
    <source>
        <strain evidence="1 2">KNC</strain>
    </source>
</reference>
<protein>
    <submittedName>
        <fullName evidence="1">Glycosyltransferase</fullName>
    </submittedName>
</protein>
<dbReference type="KEGG" id="amin:AUMI_11880"/>
<gene>
    <name evidence="1" type="ORF">AUMI_11880</name>
</gene>
<dbReference type="AlphaFoldDB" id="A0A173LV72"/>
<dbReference type="CDD" id="cd03801">
    <property type="entry name" value="GT4_PimA-like"/>
    <property type="match status" value="1"/>
</dbReference>
<accession>A0A173LV72</accession>
<organism evidence="1 2">
    <name type="scientific">Aurantimicrobium minutum</name>
    <dbReference type="NCBI Taxonomy" id="708131"/>
    <lineage>
        <taxon>Bacteria</taxon>
        <taxon>Bacillati</taxon>
        <taxon>Actinomycetota</taxon>
        <taxon>Actinomycetes</taxon>
        <taxon>Micrococcales</taxon>
        <taxon>Microbacteriaceae</taxon>
        <taxon>Aurantimicrobium</taxon>
    </lineage>
</organism>
<dbReference type="GO" id="GO:0016757">
    <property type="term" value="F:glycosyltransferase activity"/>
    <property type="evidence" value="ECO:0007669"/>
    <property type="project" value="TreeGrafter"/>
</dbReference>
<dbReference type="EMBL" id="AP017457">
    <property type="protein sequence ID" value="BAU98730.1"/>
    <property type="molecule type" value="Genomic_DNA"/>
</dbReference>
<dbReference type="Proteomes" id="UP000243847">
    <property type="component" value="Chromosome sequence1"/>
</dbReference>
<keyword evidence="1" id="KW-0808">Transferase</keyword>
<evidence type="ECO:0000313" key="2">
    <source>
        <dbReference type="Proteomes" id="UP000243847"/>
    </source>
</evidence>
<dbReference type="PANTHER" id="PTHR12526">
    <property type="entry name" value="GLYCOSYLTRANSFERASE"/>
    <property type="match status" value="1"/>
</dbReference>
<name>A0A173LV72_9MICO</name>
<dbReference type="SUPFAM" id="SSF53756">
    <property type="entry name" value="UDP-Glycosyltransferase/glycogen phosphorylase"/>
    <property type="match status" value="1"/>
</dbReference>
<dbReference type="GeneID" id="80451371"/>
<dbReference type="OrthoDB" id="9771846at2"/>
<dbReference type="Gene3D" id="3.40.50.2000">
    <property type="entry name" value="Glycogen Phosphorylase B"/>
    <property type="match status" value="1"/>
</dbReference>
<sequence length="460" mass="52365">MGKKRVLIITGDPIGASMAGPAIRAWHMAYSLTQAGNSVRLLSCTSVEKIEVPFGLEYVAFGDDESFKVHEQWAEVIIFQGHALLVFEVLRKSNKILVADIYDPMHLEQLEQAKNLPTEKWVERVKSETDVLNDQLLRGDFFICASERQRDFWLGQLAALGRLNPYVYKKDNSLDSLIAVVPFGLSEVEPIHTRNVMKGVIPGIGINDQVILWSGGLYDWFDPQTLIKSVAQLSKKYPTVKLFFQGTKHPNPHVTEMDIVKTSKELAGSLGVLDTNVFFNDSWVPFSERSNFLLEADIGVSTHHLHVETAFSFRTRILDYLWARLPMVVTRGDFFANLVELKQLGITVEDKDTSDLTIALEKILFDKELHSKFRSNIEKVRAEFYWNTVFSPLVDFVNNACHASDNEIWIKEGRNFEFQAEQLKQPVGFKYLVTAAIHTYKKEGLTGLFSKISRFVNRKN</sequence>
<proteinExistence type="predicted"/>